<accession>A0ACB9JCF3</accession>
<proteinExistence type="predicted"/>
<sequence length="82" mass="9467">MNAGPPTSNEKSKYTFIEKKESLRRNLIAPEIRQPYLIIDVTTLAHSIHRNMKSFHLANSIMFLEDDMQVVLIFGPTAYYLP</sequence>
<evidence type="ECO:0000313" key="1">
    <source>
        <dbReference type="EMBL" id="KAI3817832.1"/>
    </source>
</evidence>
<comment type="caution">
    <text evidence="1">The sequence shown here is derived from an EMBL/GenBank/DDBJ whole genome shotgun (WGS) entry which is preliminary data.</text>
</comment>
<gene>
    <name evidence="1" type="ORF">L1987_11630</name>
</gene>
<protein>
    <submittedName>
        <fullName evidence="1">Uncharacterized protein</fullName>
    </submittedName>
</protein>
<dbReference type="EMBL" id="CM042021">
    <property type="protein sequence ID" value="KAI3817832.1"/>
    <property type="molecule type" value="Genomic_DNA"/>
</dbReference>
<organism evidence="1 2">
    <name type="scientific">Smallanthus sonchifolius</name>
    <dbReference type="NCBI Taxonomy" id="185202"/>
    <lineage>
        <taxon>Eukaryota</taxon>
        <taxon>Viridiplantae</taxon>
        <taxon>Streptophyta</taxon>
        <taxon>Embryophyta</taxon>
        <taxon>Tracheophyta</taxon>
        <taxon>Spermatophyta</taxon>
        <taxon>Magnoliopsida</taxon>
        <taxon>eudicotyledons</taxon>
        <taxon>Gunneridae</taxon>
        <taxon>Pentapetalae</taxon>
        <taxon>asterids</taxon>
        <taxon>campanulids</taxon>
        <taxon>Asterales</taxon>
        <taxon>Asteraceae</taxon>
        <taxon>Asteroideae</taxon>
        <taxon>Heliantheae alliance</taxon>
        <taxon>Millerieae</taxon>
        <taxon>Smallanthus</taxon>
    </lineage>
</organism>
<name>A0ACB9JCF3_9ASTR</name>
<evidence type="ECO:0000313" key="2">
    <source>
        <dbReference type="Proteomes" id="UP001056120"/>
    </source>
</evidence>
<keyword evidence="2" id="KW-1185">Reference proteome</keyword>
<dbReference type="Proteomes" id="UP001056120">
    <property type="component" value="Linkage Group LG04"/>
</dbReference>
<reference evidence="2" key="1">
    <citation type="journal article" date="2022" name="Mol. Ecol. Resour.">
        <title>The genomes of chicory, endive, great burdock and yacon provide insights into Asteraceae palaeo-polyploidization history and plant inulin production.</title>
        <authorList>
            <person name="Fan W."/>
            <person name="Wang S."/>
            <person name="Wang H."/>
            <person name="Wang A."/>
            <person name="Jiang F."/>
            <person name="Liu H."/>
            <person name="Zhao H."/>
            <person name="Xu D."/>
            <person name="Zhang Y."/>
        </authorList>
    </citation>
    <scope>NUCLEOTIDE SEQUENCE [LARGE SCALE GENOMIC DNA]</scope>
    <source>
        <strain evidence="2">cv. Yunnan</strain>
    </source>
</reference>
<reference evidence="1 2" key="2">
    <citation type="journal article" date="2022" name="Mol. Ecol. Resour.">
        <title>The genomes of chicory, endive, great burdock and yacon provide insights into Asteraceae paleo-polyploidization history and plant inulin production.</title>
        <authorList>
            <person name="Fan W."/>
            <person name="Wang S."/>
            <person name="Wang H."/>
            <person name="Wang A."/>
            <person name="Jiang F."/>
            <person name="Liu H."/>
            <person name="Zhao H."/>
            <person name="Xu D."/>
            <person name="Zhang Y."/>
        </authorList>
    </citation>
    <scope>NUCLEOTIDE SEQUENCE [LARGE SCALE GENOMIC DNA]</scope>
    <source>
        <strain evidence="2">cv. Yunnan</strain>
        <tissue evidence="1">Leaves</tissue>
    </source>
</reference>